<dbReference type="AlphaFoldDB" id="A0AAV6LP44"/>
<dbReference type="Proteomes" id="UP000823749">
    <property type="component" value="Chromosome 1"/>
</dbReference>
<gene>
    <name evidence="1" type="ORF">RHGRI_001905</name>
</gene>
<reference evidence="1" key="1">
    <citation type="submission" date="2020-08" db="EMBL/GenBank/DDBJ databases">
        <title>Plant Genome Project.</title>
        <authorList>
            <person name="Zhang R.-G."/>
        </authorList>
    </citation>
    <scope>NUCLEOTIDE SEQUENCE</scope>
    <source>
        <strain evidence="1">WSP0</strain>
        <tissue evidence="1">Leaf</tissue>
    </source>
</reference>
<keyword evidence="2" id="KW-1185">Reference proteome</keyword>
<sequence>MNYKAYGVLPIGVEENFQSMVSYWCIVSKRIPYLPFDHCLKTRWLGSEEMPQELGTSCDTNSLSTLVFWQIDFVLEVYSYDRDFCI</sequence>
<proteinExistence type="predicted"/>
<organism evidence="1 2">
    <name type="scientific">Rhododendron griersonianum</name>
    <dbReference type="NCBI Taxonomy" id="479676"/>
    <lineage>
        <taxon>Eukaryota</taxon>
        <taxon>Viridiplantae</taxon>
        <taxon>Streptophyta</taxon>
        <taxon>Embryophyta</taxon>
        <taxon>Tracheophyta</taxon>
        <taxon>Spermatophyta</taxon>
        <taxon>Magnoliopsida</taxon>
        <taxon>eudicotyledons</taxon>
        <taxon>Gunneridae</taxon>
        <taxon>Pentapetalae</taxon>
        <taxon>asterids</taxon>
        <taxon>Ericales</taxon>
        <taxon>Ericaceae</taxon>
        <taxon>Ericoideae</taxon>
        <taxon>Rhodoreae</taxon>
        <taxon>Rhododendron</taxon>
    </lineage>
</organism>
<accession>A0AAV6LP44</accession>
<name>A0AAV6LP44_9ERIC</name>
<dbReference type="EMBL" id="JACTNZ010000001">
    <property type="protein sequence ID" value="KAG5566129.1"/>
    <property type="molecule type" value="Genomic_DNA"/>
</dbReference>
<protein>
    <submittedName>
        <fullName evidence="1">Uncharacterized protein</fullName>
    </submittedName>
</protein>
<comment type="caution">
    <text evidence="1">The sequence shown here is derived from an EMBL/GenBank/DDBJ whole genome shotgun (WGS) entry which is preliminary data.</text>
</comment>
<evidence type="ECO:0000313" key="2">
    <source>
        <dbReference type="Proteomes" id="UP000823749"/>
    </source>
</evidence>
<evidence type="ECO:0000313" key="1">
    <source>
        <dbReference type="EMBL" id="KAG5566129.1"/>
    </source>
</evidence>